<comment type="caution">
    <text evidence="2">The sequence shown here is derived from an EMBL/GenBank/DDBJ whole genome shotgun (WGS) entry which is preliminary data.</text>
</comment>
<evidence type="ECO:0000259" key="1">
    <source>
        <dbReference type="Pfam" id="PF01243"/>
    </source>
</evidence>
<evidence type="ECO:0000313" key="3">
    <source>
        <dbReference type="Proteomes" id="UP000178082"/>
    </source>
</evidence>
<dbReference type="EMBL" id="MGDI01000029">
    <property type="protein sequence ID" value="OGL52783.1"/>
    <property type="molecule type" value="Genomic_DNA"/>
</dbReference>
<proteinExistence type="predicted"/>
<dbReference type="InterPro" id="IPR012349">
    <property type="entry name" value="Split_barrel_FMN-bd"/>
</dbReference>
<organism evidence="2 3">
    <name type="scientific">Candidatus Schekmanbacteria bacterium RIFCSPLOWO2_12_FULL_38_15</name>
    <dbReference type="NCBI Taxonomy" id="1817883"/>
    <lineage>
        <taxon>Bacteria</taxon>
        <taxon>Candidatus Schekmaniibacteriota</taxon>
    </lineage>
</organism>
<accession>A0A1F7SG57</accession>
<dbReference type="AlphaFoldDB" id="A0A1F7SG57"/>
<dbReference type="Proteomes" id="UP000178082">
    <property type="component" value="Unassembled WGS sequence"/>
</dbReference>
<protein>
    <recommendedName>
        <fullName evidence="1">Pyridoxamine 5'-phosphate oxidase N-terminal domain-containing protein</fullName>
    </recommendedName>
</protein>
<dbReference type="InterPro" id="IPR011576">
    <property type="entry name" value="Pyridox_Oxase_N"/>
</dbReference>
<gene>
    <name evidence="2" type="ORF">A3G31_00075</name>
</gene>
<dbReference type="SUPFAM" id="SSF50475">
    <property type="entry name" value="FMN-binding split barrel"/>
    <property type="match status" value="1"/>
</dbReference>
<reference evidence="2 3" key="1">
    <citation type="journal article" date="2016" name="Nat. Commun.">
        <title>Thousands of microbial genomes shed light on interconnected biogeochemical processes in an aquifer system.</title>
        <authorList>
            <person name="Anantharaman K."/>
            <person name="Brown C.T."/>
            <person name="Hug L.A."/>
            <person name="Sharon I."/>
            <person name="Castelle C.J."/>
            <person name="Probst A.J."/>
            <person name="Thomas B.C."/>
            <person name="Singh A."/>
            <person name="Wilkins M.J."/>
            <person name="Karaoz U."/>
            <person name="Brodie E.L."/>
            <person name="Williams K.H."/>
            <person name="Hubbard S.S."/>
            <person name="Banfield J.F."/>
        </authorList>
    </citation>
    <scope>NUCLEOTIDE SEQUENCE [LARGE SCALE GENOMIC DNA]</scope>
</reference>
<name>A0A1F7SG57_9BACT</name>
<dbReference type="Pfam" id="PF01243">
    <property type="entry name" value="PNPOx_N"/>
    <property type="match status" value="1"/>
</dbReference>
<evidence type="ECO:0000313" key="2">
    <source>
        <dbReference type="EMBL" id="OGL52783.1"/>
    </source>
</evidence>
<feature type="domain" description="Pyridoxamine 5'-phosphate oxidase N-terminal" evidence="1">
    <location>
        <begin position="8"/>
        <end position="107"/>
    </location>
</feature>
<sequence length="172" mass="19637">MEKTREEIEKEITNFLDGGGYCALGTCKDNIPRVTPVSFESEGMNLWIVGDPGGKIENIKANPMVSAGVYSRIEDDKDNISLQIFGKAELVTYDSNQNEFMDRAKKRGMIDRLESRRNKQTGLVYSPFLKKELPMEDILRRIAFIKIIPDEVVYLHIKTQGGGTYKAKWKRQ</sequence>
<dbReference type="Gene3D" id="2.30.110.10">
    <property type="entry name" value="Electron Transport, Fmn-binding Protein, Chain A"/>
    <property type="match status" value="1"/>
</dbReference>
<dbReference type="STRING" id="1817883.A3G31_00075"/>